<dbReference type="InterPro" id="IPR019609">
    <property type="entry name" value="Variant_surf_glycoprt_trypan_C"/>
</dbReference>
<keyword evidence="5" id="KW-0732">Signal</keyword>
<sequence>MPTAVFDGWAAGDRQSNCAGDGNSKKATTFLATFVCVCAKDTANTADGSKACTGTALTQDWTGANANPSERLVLELVQLCNRHHTTKLTAADLRWRINLVTELITYESAAYFGTHIKGQCNGSANAGICVKYTTLARAAKAPTEAILWLKDLSDLAAKLEDHEAATLKLKRINEAIQTKAKAAAHLAHMAKQAAKTELDPTTTGQSKPAVAKEDCSNHKDNATCKEKGCKWEENSSDKSKGTCKHEGGEGQTNTAGGTGAGGASDTEAKSAPIRKKQEDCKDGCKWDGKECKDSYILVNKKFNLSISAAFMSFVAF</sequence>
<evidence type="ECO:0000259" key="11">
    <source>
        <dbReference type="Pfam" id="PF13206"/>
    </source>
</evidence>
<comment type="subcellular location">
    <subcellularLocation>
        <location evidence="2">Cell membrane</location>
        <topology evidence="2">Lipid-anchor</topology>
        <topology evidence="2">GPI-anchor</topology>
    </subcellularLocation>
</comment>
<evidence type="ECO:0000256" key="4">
    <source>
        <dbReference type="ARBA" id="ARBA00022622"/>
    </source>
</evidence>
<keyword evidence="7" id="KW-0325">Glycoprotein</keyword>
<accession>A0A3L6KVS9</accession>
<evidence type="ECO:0000256" key="7">
    <source>
        <dbReference type="ARBA" id="ARBA00023180"/>
    </source>
</evidence>
<keyword evidence="3" id="KW-1003">Cell membrane</keyword>
<proteinExistence type="predicted"/>
<feature type="region of interest" description="Disordered" evidence="9">
    <location>
        <begin position="232"/>
        <end position="282"/>
    </location>
</feature>
<feature type="domain" description="Trypanosome variant surface glycoprotein B-type N-terminal" evidence="11">
    <location>
        <begin position="9"/>
        <end position="177"/>
    </location>
</feature>
<keyword evidence="6" id="KW-0472">Membrane</keyword>
<dbReference type="Pfam" id="PF10659">
    <property type="entry name" value="Trypan_glycop_C"/>
    <property type="match status" value="1"/>
</dbReference>
<dbReference type="InterPro" id="IPR025932">
    <property type="entry name" value="Trypano_VSG_B_N_dom"/>
</dbReference>
<evidence type="ECO:0000256" key="9">
    <source>
        <dbReference type="SAM" id="MobiDB-lite"/>
    </source>
</evidence>
<dbReference type="GO" id="GO:0005886">
    <property type="term" value="C:plasma membrane"/>
    <property type="evidence" value="ECO:0007669"/>
    <property type="project" value="UniProtKB-SubCell"/>
</dbReference>
<feature type="compositionally biased region" description="Basic and acidic residues" evidence="9">
    <location>
        <begin position="232"/>
        <end position="248"/>
    </location>
</feature>
<name>A0A3L6KVS9_9TRYP</name>
<dbReference type="Proteomes" id="UP000266743">
    <property type="component" value="Unassembled WGS sequence"/>
</dbReference>
<evidence type="ECO:0000256" key="5">
    <source>
        <dbReference type="ARBA" id="ARBA00022729"/>
    </source>
</evidence>
<dbReference type="EMBL" id="QSBY01000016">
    <property type="protein sequence ID" value="RHW66997.1"/>
    <property type="molecule type" value="Genomic_DNA"/>
</dbReference>
<dbReference type="Pfam" id="PF13206">
    <property type="entry name" value="VSG_B"/>
    <property type="match status" value="1"/>
</dbReference>
<reference evidence="12 13" key="1">
    <citation type="submission" date="2018-09" db="EMBL/GenBank/DDBJ databases">
        <title>whole genome sequence of T. equiperdum IVM-t1 strain.</title>
        <authorList>
            <person name="Suganuma K."/>
        </authorList>
    </citation>
    <scope>NUCLEOTIDE SEQUENCE [LARGE SCALE GENOMIC DNA]</scope>
    <source>
        <strain evidence="12 13">IVM-t1</strain>
    </source>
</reference>
<evidence type="ECO:0000256" key="2">
    <source>
        <dbReference type="ARBA" id="ARBA00004609"/>
    </source>
</evidence>
<evidence type="ECO:0000256" key="3">
    <source>
        <dbReference type="ARBA" id="ARBA00022475"/>
    </source>
</evidence>
<comment type="caution">
    <text evidence="12">The sequence shown here is derived from an EMBL/GenBank/DDBJ whole genome shotgun (WGS) entry which is preliminary data.</text>
</comment>
<gene>
    <name evidence="12" type="ORF">DPX39_000064700</name>
</gene>
<feature type="region of interest" description="Disordered" evidence="9">
    <location>
        <begin position="193"/>
        <end position="215"/>
    </location>
</feature>
<evidence type="ECO:0000313" key="12">
    <source>
        <dbReference type="EMBL" id="RHW66997.1"/>
    </source>
</evidence>
<evidence type="ECO:0000313" key="13">
    <source>
        <dbReference type="Proteomes" id="UP000266743"/>
    </source>
</evidence>
<protein>
    <submittedName>
        <fullName evidence="12">Variant Surface Glycoprotein</fullName>
    </submittedName>
</protein>
<dbReference type="AlphaFoldDB" id="A0A3L6KVS9"/>
<keyword evidence="8" id="KW-0449">Lipoprotein</keyword>
<evidence type="ECO:0000256" key="8">
    <source>
        <dbReference type="ARBA" id="ARBA00023288"/>
    </source>
</evidence>
<evidence type="ECO:0000259" key="10">
    <source>
        <dbReference type="Pfam" id="PF10659"/>
    </source>
</evidence>
<organism evidence="12 13">
    <name type="scientific">Trypanosoma brucei equiperdum</name>
    <dbReference type="NCBI Taxonomy" id="630700"/>
    <lineage>
        <taxon>Eukaryota</taxon>
        <taxon>Discoba</taxon>
        <taxon>Euglenozoa</taxon>
        <taxon>Kinetoplastea</taxon>
        <taxon>Metakinetoplastina</taxon>
        <taxon>Trypanosomatida</taxon>
        <taxon>Trypanosomatidae</taxon>
        <taxon>Trypanosoma</taxon>
    </lineage>
</organism>
<evidence type="ECO:0000256" key="1">
    <source>
        <dbReference type="ARBA" id="ARBA00002523"/>
    </source>
</evidence>
<keyword evidence="4" id="KW-0336">GPI-anchor</keyword>
<dbReference type="GO" id="GO:0098552">
    <property type="term" value="C:side of membrane"/>
    <property type="evidence" value="ECO:0007669"/>
    <property type="project" value="UniProtKB-KW"/>
</dbReference>
<comment type="function">
    <text evidence="1">VSG forms a coat on the surface of the parasite. The trypanosome evades the immune response of the host by expressing a series of antigenically distinct VSGs from an estimated 1000 VSG genes.</text>
</comment>
<dbReference type="Gene3D" id="3.30.1680.40">
    <property type="match status" value="1"/>
</dbReference>
<evidence type="ECO:0000256" key="6">
    <source>
        <dbReference type="ARBA" id="ARBA00023136"/>
    </source>
</evidence>
<feature type="domain" description="Trypanosome variant surface glycoprotein C-terminal" evidence="10">
    <location>
        <begin position="215"/>
        <end position="314"/>
    </location>
</feature>